<accession>A0ABN7NLE4</accession>
<feature type="compositionally biased region" description="Polar residues" evidence="1">
    <location>
        <begin position="55"/>
        <end position="79"/>
    </location>
</feature>
<reference evidence="3" key="1">
    <citation type="submission" date="2021-03" db="EMBL/GenBank/DDBJ databases">
        <authorList>
            <person name="Tran Van P."/>
        </authorList>
    </citation>
    <scope>NUCLEOTIDE SEQUENCE</scope>
</reference>
<evidence type="ECO:0000259" key="2">
    <source>
        <dbReference type="Pfam" id="PF02944"/>
    </source>
</evidence>
<sequence length="225" mass="24901">MGVKGAVSRHFGYFYHPGVVCPSKSPTSTLSSRTTSASSVEDAEEQSAEDKVESQTDLGPNQLTERSKPTQNNQKSLVRNNTSELEFQLSQFMTLHKEHQKDDPDKDDRAFFESLLPSLRSLDTDEKLNFRIVATLQVHNTGENSGDNIANTTTYSQGPNVNGHLAGQDKILTHGHAPLDAGTVHSKTDCEWGMHAGNERSDLFDICCHAWNDDKADKPKLIECE</sequence>
<evidence type="ECO:0000256" key="1">
    <source>
        <dbReference type="SAM" id="MobiDB-lite"/>
    </source>
</evidence>
<feature type="domain" description="BESS" evidence="2">
    <location>
        <begin position="107"/>
        <end position="132"/>
    </location>
</feature>
<dbReference type="EMBL" id="CAJPIN010004219">
    <property type="protein sequence ID" value="CAG2056685.1"/>
    <property type="molecule type" value="Genomic_DNA"/>
</dbReference>
<dbReference type="InterPro" id="IPR004210">
    <property type="entry name" value="BESS_motif"/>
</dbReference>
<name>A0ABN7NLE4_TIMPD</name>
<evidence type="ECO:0000313" key="3">
    <source>
        <dbReference type="EMBL" id="CAG2056685.1"/>
    </source>
</evidence>
<protein>
    <recommendedName>
        <fullName evidence="2">BESS domain-containing protein</fullName>
    </recommendedName>
</protein>
<keyword evidence="4" id="KW-1185">Reference proteome</keyword>
<feature type="region of interest" description="Disordered" evidence="1">
    <location>
        <begin position="22"/>
        <end position="79"/>
    </location>
</feature>
<comment type="caution">
    <text evidence="3">The sequence shown here is derived from an EMBL/GenBank/DDBJ whole genome shotgun (WGS) entry which is preliminary data.</text>
</comment>
<gene>
    <name evidence="3" type="ORF">TPAB3V08_LOCUS3673</name>
</gene>
<proteinExistence type="predicted"/>
<dbReference type="Pfam" id="PF02944">
    <property type="entry name" value="BESS"/>
    <property type="match status" value="1"/>
</dbReference>
<dbReference type="Proteomes" id="UP001153148">
    <property type="component" value="Unassembled WGS sequence"/>
</dbReference>
<feature type="compositionally biased region" description="Low complexity" evidence="1">
    <location>
        <begin position="23"/>
        <end position="39"/>
    </location>
</feature>
<evidence type="ECO:0000313" key="4">
    <source>
        <dbReference type="Proteomes" id="UP001153148"/>
    </source>
</evidence>
<organism evidence="3 4">
    <name type="scientific">Timema podura</name>
    <name type="common">Walking stick</name>
    <dbReference type="NCBI Taxonomy" id="61482"/>
    <lineage>
        <taxon>Eukaryota</taxon>
        <taxon>Metazoa</taxon>
        <taxon>Ecdysozoa</taxon>
        <taxon>Arthropoda</taxon>
        <taxon>Hexapoda</taxon>
        <taxon>Insecta</taxon>
        <taxon>Pterygota</taxon>
        <taxon>Neoptera</taxon>
        <taxon>Polyneoptera</taxon>
        <taxon>Phasmatodea</taxon>
        <taxon>Timematodea</taxon>
        <taxon>Timematoidea</taxon>
        <taxon>Timematidae</taxon>
        <taxon>Timema</taxon>
    </lineage>
</organism>